<reference evidence="4" key="1">
    <citation type="submission" date="2021-06" db="EMBL/GenBank/DDBJ databases">
        <authorList>
            <person name="Kallberg Y."/>
            <person name="Tangrot J."/>
            <person name="Rosling A."/>
        </authorList>
    </citation>
    <scope>NUCLEOTIDE SEQUENCE</scope>
    <source>
        <strain evidence="4">MA453B</strain>
    </source>
</reference>
<dbReference type="OrthoDB" id="2445244at2759"/>
<proteinExistence type="predicted"/>
<protein>
    <submittedName>
        <fullName evidence="4">11495_t:CDS:1</fullName>
    </submittedName>
</protein>
<dbReference type="EMBL" id="CAJVPY010022761">
    <property type="protein sequence ID" value="CAG8783661.1"/>
    <property type="molecule type" value="Genomic_DNA"/>
</dbReference>
<comment type="cofactor">
    <cofactor evidence="1">
        <name>a divalent metal cation</name>
        <dbReference type="ChEBI" id="CHEBI:60240"/>
    </cofactor>
</comment>
<dbReference type="GO" id="GO:0046872">
    <property type="term" value="F:metal ion binding"/>
    <property type="evidence" value="ECO:0007669"/>
    <property type="project" value="UniProtKB-KW"/>
</dbReference>
<keyword evidence="5" id="KW-1185">Reference proteome</keyword>
<dbReference type="InterPro" id="IPR027806">
    <property type="entry name" value="HARBI1_dom"/>
</dbReference>
<keyword evidence="2" id="KW-0479">Metal-binding</keyword>
<accession>A0A9N9JIQ8</accession>
<feature type="non-terminal residue" evidence="4">
    <location>
        <position position="221"/>
    </location>
</feature>
<organism evidence="4 5">
    <name type="scientific">Dentiscutata erythropus</name>
    <dbReference type="NCBI Taxonomy" id="1348616"/>
    <lineage>
        <taxon>Eukaryota</taxon>
        <taxon>Fungi</taxon>
        <taxon>Fungi incertae sedis</taxon>
        <taxon>Mucoromycota</taxon>
        <taxon>Glomeromycotina</taxon>
        <taxon>Glomeromycetes</taxon>
        <taxon>Diversisporales</taxon>
        <taxon>Gigasporaceae</taxon>
        <taxon>Dentiscutata</taxon>
    </lineage>
</organism>
<evidence type="ECO:0000256" key="2">
    <source>
        <dbReference type="ARBA" id="ARBA00022723"/>
    </source>
</evidence>
<evidence type="ECO:0000313" key="4">
    <source>
        <dbReference type="EMBL" id="CAG8783661.1"/>
    </source>
</evidence>
<evidence type="ECO:0000256" key="1">
    <source>
        <dbReference type="ARBA" id="ARBA00001968"/>
    </source>
</evidence>
<dbReference type="Proteomes" id="UP000789405">
    <property type="component" value="Unassembled WGS sequence"/>
</dbReference>
<sequence>IPQRKQNPVEKQLAVVLYRLGGKATIWDICSKFGIAEGTVPLFTSRIIKTLKNLKEDFIIWPRASVHDAKVFRNSSLYRYRNQLFEESDYVLADSAYPISLNIIPSFKNPSGLDKTKQIAFNKKHSKSRVVVEQAFGRLKSRFQLLKELRTKSTKIATDLIEISLILHNILEKSGDEWEEPSEQILLYRMQFDASHNTRRTQAIKEAGNIKRQNLMDIVIS</sequence>
<name>A0A9N9JIQ8_9GLOM</name>
<feature type="domain" description="DDE Tnp4" evidence="3">
    <location>
        <begin position="64"/>
        <end position="169"/>
    </location>
</feature>
<comment type="caution">
    <text evidence="4">The sequence shown here is derived from an EMBL/GenBank/DDBJ whole genome shotgun (WGS) entry which is preliminary data.</text>
</comment>
<dbReference type="Pfam" id="PF13359">
    <property type="entry name" value="DDE_Tnp_4"/>
    <property type="match status" value="1"/>
</dbReference>
<dbReference type="AlphaFoldDB" id="A0A9N9JIQ8"/>
<evidence type="ECO:0000313" key="5">
    <source>
        <dbReference type="Proteomes" id="UP000789405"/>
    </source>
</evidence>
<evidence type="ECO:0000259" key="3">
    <source>
        <dbReference type="Pfam" id="PF13359"/>
    </source>
</evidence>
<gene>
    <name evidence="4" type="ORF">DERYTH_LOCUS19964</name>
</gene>